<feature type="chain" id="PRO_5001609518" evidence="1">
    <location>
        <begin position="26"/>
        <end position="168"/>
    </location>
</feature>
<protein>
    <submittedName>
        <fullName evidence="2">Uncharacterized protein</fullName>
    </submittedName>
</protein>
<evidence type="ECO:0000256" key="1">
    <source>
        <dbReference type="SAM" id="SignalP"/>
    </source>
</evidence>
<dbReference type="AlphaFoldDB" id="A0A061RA96"/>
<sequence length="168" mass="19060">MIRPFRSGLLLIMAIWLELPSATISKKLRIGEDEHQVLDDWDKELDAAWDNVGRRKKKDRSPKIDPQLKPEELVKYMQSKHKNGGPSDSVFGTAAGAQMAFLRLDPRHTRTKDDADDLASRLSSLQRTGGYSDQWSVFLCPANVSVSHPSRRRLQHDIKSLILGFKIP</sequence>
<reference evidence="2" key="1">
    <citation type="submission" date="2014-05" db="EMBL/GenBank/DDBJ databases">
        <title>The transcriptome of the halophilic microalga Tetraselmis sp. GSL018 isolated from the Great Salt Lake, Utah.</title>
        <authorList>
            <person name="Jinkerson R.E."/>
            <person name="D'Adamo S."/>
            <person name="Posewitz M.C."/>
        </authorList>
    </citation>
    <scope>NUCLEOTIDE SEQUENCE</scope>
    <source>
        <strain evidence="2">GSL018</strain>
    </source>
</reference>
<keyword evidence="1" id="KW-0732">Signal</keyword>
<organism evidence="2">
    <name type="scientific">Tetraselmis sp. GSL018</name>
    <dbReference type="NCBI Taxonomy" id="582737"/>
    <lineage>
        <taxon>Eukaryota</taxon>
        <taxon>Viridiplantae</taxon>
        <taxon>Chlorophyta</taxon>
        <taxon>core chlorophytes</taxon>
        <taxon>Chlorodendrophyceae</taxon>
        <taxon>Chlorodendrales</taxon>
        <taxon>Chlorodendraceae</taxon>
        <taxon>Tetraselmis</taxon>
    </lineage>
</organism>
<accession>A0A061RA96</accession>
<evidence type="ECO:0000313" key="2">
    <source>
        <dbReference type="EMBL" id="JAC67436.1"/>
    </source>
</evidence>
<dbReference type="EMBL" id="GBEZ01019067">
    <property type="protein sequence ID" value="JAC67436.1"/>
    <property type="molecule type" value="Transcribed_RNA"/>
</dbReference>
<feature type="signal peptide" evidence="1">
    <location>
        <begin position="1"/>
        <end position="25"/>
    </location>
</feature>
<name>A0A061RA96_9CHLO</name>
<gene>
    <name evidence="2" type="ORF">TSPGSL018_11177</name>
</gene>
<proteinExistence type="predicted"/>